<dbReference type="Gene3D" id="3.40.50.300">
    <property type="entry name" value="P-loop containing nucleotide triphosphate hydrolases"/>
    <property type="match status" value="2"/>
</dbReference>
<sequence length="707" mass="78906">MTGIEDVTPPLAMALDERGYTVLTPVQTAMLNPDLKNRDALVSAQTGSGKTVAFGLAMATTLLEGNDRFTSKDVPVALIIAPTRELALQVKSEIDWLYAKTGASVVSCVGGMDARNERRNLDRGAHIVVGTPGRLRDHIERGAFNTSGLKCVVLDEADEMLDMGFREDLEYILDTSPVERRTMLFSATVPRMIASLAKRYQRDAVRISTAAEEKQHQDIEYKALTVAPNDRQNAIVNILRFQDAKNAIVFCGTRVAVTQLASRLNNRGFSVVALSGELSQNERSHALQAMRDGRAQVCVATDVAARGIDLPNLELVIHADLPRGAESLLHRSGRTGRAGRKGVSALIVPYNWRKRTERLLHSAKVKAVWERPPSLEDVIARDQERFLSDPCLTEPIKDDEKAIVKELLENHSADQIAAALVRIHHTSKPAAEELLDQGSSDSGQPKRERQDFSNGVWFELSVGRKHTAEPRWLLPMLCRAGHITKNEIGPIRIQEEKTFVELDGGCVDAFLKALGPSRKMEKTVEVTRLDRKPDIGGGRDSRPRRNDRKPRRDETAGSDNKSKPRKRFDGENAHKKPYKKADKREDRSLAETRKRDNPVQKDHVTNQQDEAAHAYNKRFGDVENPTERFKKKRFKAGLSEEAQGKDKATKSAPKKPSHSSDDDRPVSKFNRKPKEKKLKPKKNVNSKDGAIKDGFRANKLKKAKPEK</sequence>
<dbReference type="InterPro" id="IPR011545">
    <property type="entry name" value="DEAD/DEAH_box_helicase_dom"/>
</dbReference>
<feature type="region of interest" description="Disordered" evidence="7">
    <location>
        <begin position="431"/>
        <end position="450"/>
    </location>
</feature>
<dbReference type="Gene3D" id="3.30.70.330">
    <property type="match status" value="1"/>
</dbReference>
<protein>
    <submittedName>
        <fullName evidence="10">DEAD/DEAH box helicase</fullName>
    </submittedName>
</protein>
<dbReference type="PROSITE" id="PS51192">
    <property type="entry name" value="HELICASE_ATP_BIND_1"/>
    <property type="match status" value="1"/>
</dbReference>
<dbReference type="GO" id="GO:0005829">
    <property type="term" value="C:cytosol"/>
    <property type="evidence" value="ECO:0007669"/>
    <property type="project" value="TreeGrafter"/>
</dbReference>
<dbReference type="Pfam" id="PF00271">
    <property type="entry name" value="Helicase_C"/>
    <property type="match status" value="1"/>
</dbReference>
<accession>A0A6L8W8Y7</accession>
<keyword evidence="1 6" id="KW-0547">Nucleotide-binding</keyword>
<dbReference type="CDD" id="cd00268">
    <property type="entry name" value="DEADc"/>
    <property type="match status" value="1"/>
</dbReference>
<dbReference type="RefSeq" id="WP_161316085.1">
    <property type="nucleotide sequence ID" value="NZ_WTUW01000002.1"/>
</dbReference>
<organism evidence="10 11">
    <name type="scientific">Sneathiella litorea</name>
    <dbReference type="NCBI Taxonomy" id="2606216"/>
    <lineage>
        <taxon>Bacteria</taxon>
        <taxon>Pseudomonadati</taxon>
        <taxon>Pseudomonadota</taxon>
        <taxon>Alphaproteobacteria</taxon>
        <taxon>Sneathiellales</taxon>
        <taxon>Sneathiellaceae</taxon>
        <taxon>Sneathiella</taxon>
    </lineage>
</organism>
<dbReference type="SMART" id="SM00487">
    <property type="entry name" value="DEXDc"/>
    <property type="match status" value="1"/>
</dbReference>
<dbReference type="EMBL" id="WTUW01000002">
    <property type="protein sequence ID" value="MZR31596.1"/>
    <property type="molecule type" value="Genomic_DNA"/>
</dbReference>
<dbReference type="InterPro" id="IPR000629">
    <property type="entry name" value="RNA-helicase_DEAD-box_CS"/>
</dbReference>
<feature type="compositionally biased region" description="Basic residues" evidence="7">
    <location>
        <begin position="698"/>
        <end position="707"/>
    </location>
</feature>
<keyword evidence="11" id="KW-1185">Reference proteome</keyword>
<feature type="compositionally biased region" description="Basic residues" evidence="7">
    <location>
        <begin position="669"/>
        <end position="684"/>
    </location>
</feature>
<dbReference type="PANTHER" id="PTHR47959:SF1">
    <property type="entry name" value="ATP-DEPENDENT RNA HELICASE DBPA"/>
    <property type="match status" value="1"/>
</dbReference>
<dbReference type="InterPro" id="IPR012677">
    <property type="entry name" value="Nucleotide-bd_a/b_plait_sf"/>
</dbReference>
<feature type="compositionally biased region" description="Basic and acidic residues" evidence="7">
    <location>
        <begin position="520"/>
        <end position="555"/>
    </location>
</feature>
<keyword evidence="2 6" id="KW-0378">Hydrolase</keyword>
<evidence type="ECO:0000256" key="4">
    <source>
        <dbReference type="ARBA" id="ARBA00022840"/>
    </source>
</evidence>
<dbReference type="PROSITE" id="PS51194">
    <property type="entry name" value="HELICASE_CTER"/>
    <property type="match status" value="1"/>
</dbReference>
<dbReference type="InterPro" id="IPR014001">
    <property type="entry name" value="Helicase_ATP-bd"/>
</dbReference>
<evidence type="ECO:0000256" key="1">
    <source>
        <dbReference type="ARBA" id="ARBA00022741"/>
    </source>
</evidence>
<dbReference type="GO" id="GO:0003724">
    <property type="term" value="F:RNA helicase activity"/>
    <property type="evidence" value="ECO:0007669"/>
    <property type="project" value="UniProtKB-ARBA"/>
</dbReference>
<gene>
    <name evidence="10" type="ORF">GQE98_13225</name>
</gene>
<dbReference type="Pfam" id="PF00270">
    <property type="entry name" value="DEAD"/>
    <property type="match status" value="1"/>
</dbReference>
<dbReference type="InterPro" id="IPR050079">
    <property type="entry name" value="DEAD_box_RNA_helicase"/>
</dbReference>
<dbReference type="Pfam" id="PF03880">
    <property type="entry name" value="DbpA"/>
    <property type="match status" value="1"/>
</dbReference>
<evidence type="ECO:0000256" key="3">
    <source>
        <dbReference type="ARBA" id="ARBA00022806"/>
    </source>
</evidence>
<feature type="compositionally biased region" description="Basic and acidic residues" evidence="7">
    <location>
        <begin position="567"/>
        <end position="604"/>
    </location>
</feature>
<proteinExistence type="inferred from homology"/>
<keyword evidence="3 6" id="KW-0347">Helicase</keyword>
<evidence type="ECO:0000256" key="2">
    <source>
        <dbReference type="ARBA" id="ARBA00022801"/>
    </source>
</evidence>
<feature type="region of interest" description="Disordered" evidence="7">
    <location>
        <begin position="520"/>
        <end position="707"/>
    </location>
</feature>
<dbReference type="InterPro" id="IPR005580">
    <property type="entry name" value="DbpA/CsdA_RNA-bd_dom"/>
</dbReference>
<name>A0A6L8W8Y7_9PROT</name>
<evidence type="ECO:0000313" key="10">
    <source>
        <dbReference type="EMBL" id="MZR31596.1"/>
    </source>
</evidence>
<evidence type="ECO:0000256" key="7">
    <source>
        <dbReference type="SAM" id="MobiDB-lite"/>
    </source>
</evidence>
<evidence type="ECO:0000256" key="6">
    <source>
        <dbReference type="RuleBase" id="RU000492"/>
    </source>
</evidence>
<comment type="similarity">
    <text evidence="5 6">Belongs to the DEAD box helicase family.</text>
</comment>
<dbReference type="InterPro" id="IPR001650">
    <property type="entry name" value="Helicase_C-like"/>
</dbReference>
<dbReference type="AlphaFoldDB" id="A0A6L8W8Y7"/>
<dbReference type="InterPro" id="IPR027417">
    <property type="entry name" value="P-loop_NTPase"/>
</dbReference>
<dbReference type="CDD" id="cd12252">
    <property type="entry name" value="RRM_DbpA"/>
    <property type="match status" value="1"/>
</dbReference>
<dbReference type="SMART" id="SM00490">
    <property type="entry name" value="HELICc"/>
    <property type="match status" value="1"/>
</dbReference>
<dbReference type="PANTHER" id="PTHR47959">
    <property type="entry name" value="ATP-DEPENDENT RNA HELICASE RHLE-RELATED"/>
    <property type="match status" value="1"/>
</dbReference>
<feature type="compositionally biased region" description="Basic and acidic residues" evidence="7">
    <location>
        <begin position="618"/>
        <end position="628"/>
    </location>
</feature>
<dbReference type="InterPro" id="IPR044742">
    <property type="entry name" value="DEAD/DEAH_RhlB"/>
</dbReference>
<dbReference type="Proteomes" id="UP000476030">
    <property type="component" value="Unassembled WGS sequence"/>
</dbReference>
<comment type="caution">
    <text evidence="10">The sequence shown here is derived from an EMBL/GenBank/DDBJ whole genome shotgun (WGS) entry which is preliminary data.</text>
</comment>
<dbReference type="CDD" id="cd18787">
    <property type="entry name" value="SF2_C_DEAD"/>
    <property type="match status" value="1"/>
</dbReference>
<dbReference type="PROSITE" id="PS00039">
    <property type="entry name" value="DEAD_ATP_HELICASE"/>
    <property type="match status" value="1"/>
</dbReference>
<feature type="domain" description="Helicase C-terminal" evidence="9">
    <location>
        <begin position="234"/>
        <end position="379"/>
    </location>
</feature>
<feature type="domain" description="Helicase ATP-binding" evidence="8">
    <location>
        <begin position="31"/>
        <end position="207"/>
    </location>
</feature>
<reference evidence="10 11" key="1">
    <citation type="submission" date="2019-12" db="EMBL/GenBank/DDBJ databases">
        <title>Snethiella sp. nov. sp. isolated from sea sand.</title>
        <authorList>
            <person name="Kim J."/>
            <person name="Jeong S.E."/>
            <person name="Jung H.S."/>
            <person name="Jeon C.O."/>
        </authorList>
    </citation>
    <scope>NUCLEOTIDE SEQUENCE [LARGE SCALE GENOMIC DNA]</scope>
    <source>
        <strain evidence="10 11">DP05</strain>
    </source>
</reference>
<evidence type="ECO:0000259" key="8">
    <source>
        <dbReference type="PROSITE" id="PS51192"/>
    </source>
</evidence>
<dbReference type="GO" id="GO:0005524">
    <property type="term" value="F:ATP binding"/>
    <property type="evidence" value="ECO:0007669"/>
    <property type="project" value="UniProtKB-KW"/>
</dbReference>
<evidence type="ECO:0000259" key="9">
    <source>
        <dbReference type="PROSITE" id="PS51194"/>
    </source>
</evidence>
<evidence type="ECO:0000256" key="5">
    <source>
        <dbReference type="ARBA" id="ARBA00038437"/>
    </source>
</evidence>
<keyword evidence="4 6" id="KW-0067">ATP-binding</keyword>
<dbReference type="GO" id="GO:0016787">
    <property type="term" value="F:hydrolase activity"/>
    <property type="evidence" value="ECO:0007669"/>
    <property type="project" value="UniProtKB-KW"/>
</dbReference>
<evidence type="ECO:0000313" key="11">
    <source>
        <dbReference type="Proteomes" id="UP000476030"/>
    </source>
</evidence>
<dbReference type="SUPFAM" id="SSF52540">
    <property type="entry name" value="P-loop containing nucleoside triphosphate hydrolases"/>
    <property type="match status" value="1"/>
</dbReference>
<dbReference type="GO" id="GO:0003676">
    <property type="term" value="F:nucleic acid binding"/>
    <property type="evidence" value="ECO:0007669"/>
    <property type="project" value="InterPro"/>
</dbReference>